<proteinExistence type="predicted"/>
<organism evidence="1 2">
    <name type="scientific">Agrobacterium larrymoorei</name>
    <dbReference type="NCBI Taxonomy" id="160699"/>
    <lineage>
        <taxon>Bacteria</taxon>
        <taxon>Pseudomonadati</taxon>
        <taxon>Pseudomonadota</taxon>
        <taxon>Alphaproteobacteria</taxon>
        <taxon>Hyphomicrobiales</taxon>
        <taxon>Rhizobiaceae</taxon>
        <taxon>Rhizobium/Agrobacterium group</taxon>
        <taxon>Agrobacterium</taxon>
    </lineage>
</organism>
<name>A0AAJ2B720_9HYPH</name>
<evidence type="ECO:0000313" key="2">
    <source>
        <dbReference type="Proteomes" id="UP001255601"/>
    </source>
</evidence>
<dbReference type="AlphaFoldDB" id="A0AAJ2B720"/>
<comment type="caution">
    <text evidence="1">The sequence shown here is derived from an EMBL/GenBank/DDBJ whole genome shotgun (WGS) entry which is preliminary data.</text>
</comment>
<dbReference type="EMBL" id="JAVIZC010000001">
    <property type="protein sequence ID" value="MDR6101533.1"/>
    <property type="molecule type" value="Genomic_DNA"/>
</dbReference>
<reference evidence="1" key="1">
    <citation type="submission" date="2023-08" db="EMBL/GenBank/DDBJ databases">
        <title>Functional and genomic diversity of the sorghum phyllosphere microbiome.</title>
        <authorList>
            <person name="Shade A."/>
        </authorList>
    </citation>
    <scope>NUCLEOTIDE SEQUENCE</scope>
    <source>
        <strain evidence="1">SORGH_AS_0974</strain>
    </source>
</reference>
<gene>
    <name evidence="1" type="ORF">QE369_001711</name>
</gene>
<accession>A0AAJ2B720</accession>
<evidence type="ECO:0000313" key="1">
    <source>
        <dbReference type="EMBL" id="MDR6101533.1"/>
    </source>
</evidence>
<sequence>MFGEGVIRFDEIDTQLSHSLRRELTIKDNDPLSARYVLTQTYEMGREGWRIKIESRTEMRSDENTFYLIGELSAFENGALVKTREWDERFDRDLI</sequence>
<protein>
    <submittedName>
        <fullName evidence="1">Uncharacterized protein</fullName>
    </submittedName>
</protein>
<dbReference type="Proteomes" id="UP001255601">
    <property type="component" value="Unassembled WGS sequence"/>
</dbReference>